<reference evidence="2 3" key="2">
    <citation type="submission" date="2016-08" db="EMBL/GenBank/DDBJ databases">
        <title>Pervasive Adenine N6-methylation of Active Genes in Fungi.</title>
        <authorList>
            <consortium name="DOE Joint Genome Institute"/>
            <person name="Mondo S.J."/>
            <person name="Dannebaum R.O."/>
            <person name="Kuo R.C."/>
            <person name="Labutti K."/>
            <person name="Haridas S."/>
            <person name="Kuo A."/>
            <person name="Salamov A."/>
            <person name="Ahrendt S.R."/>
            <person name="Lipzen A."/>
            <person name="Sullivan W."/>
            <person name="Andreopoulos W.B."/>
            <person name="Clum A."/>
            <person name="Lindquist E."/>
            <person name="Daum C."/>
            <person name="Ramamoorthy G.K."/>
            <person name="Gryganskyi A."/>
            <person name="Culley D."/>
            <person name="Magnuson J.K."/>
            <person name="James T.Y."/>
            <person name="O'Malley M.A."/>
            <person name="Stajich J.E."/>
            <person name="Spatafora J.W."/>
            <person name="Visel A."/>
            <person name="Grigoriev I.V."/>
        </authorList>
    </citation>
    <scope>NUCLEOTIDE SEQUENCE [LARGE SCALE GENOMIC DNA]</scope>
    <source>
        <strain evidence="3">finn</strain>
    </source>
</reference>
<keyword evidence="3" id="KW-1185">Reference proteome</keyword>
<comment type="caution">
    <text evidence="2">The sequence shown here is derived from an EMBL/GenBank/DDBJ whole genome shotgun (WGS) entry which is preliminary data.</text>
</comment>
<sequence>MKEFDLSTYTEYEYNEKYRNELNNYFRERVKYNERLNNYEIDVYFYPYPPIDTTGRSVPLAYMNNLVKGLTRKEYDMVVLDERILLNDIALMETEWIYKETNYRQPSLELLHDLSKYINKADLEFHDPKILSYGMYKDKIIGLPYESDFDVLYYQNEEKNSTAYNNTMLLLENMKDYTWDDLLNQMKINSQPFWISFGDNNDLLNFVIEYSSNKYNLTSEYDPDYLKVFYNDTSISHYTELRDLVKEFKSNSEENPNIATLDDVFYYYMVNETTFFKAKASHNYIFRKYGNGTLPLSLPPKYQSATTNKYLVANKFSNIKPEILAEVALILTEKNAQLSRAKGFGSIPTFDFSKKDSDIDLQTYCDTYPVICDAMDKVEKLYIRDIFNSEMMVPFYEIE</sequence>
<evidence type="ECO:0000313" key="3">
    <source>
        <dbReference type="Proteomes" id="UP000193719"/>
    </source>
</evidence>
<evidence type="ECO:0000313" key="2">
    <source>
        <dbReference type="EMBL" id="ORX59213.1"/>
    </source>
</evidence>
<dbReference type="Gene3D" id="3.40.190.10">
    <property type="entry name" value="Periplasmic binding protein-like II"/>
    <property type="match status" value="1"/>
</dbReference>
<dbReference type="OrthoDB" id="10380154at2759"/>
<dbReference type="SUPFAM" id="SSF53850">
    <property type="entry name" value="Periplasmic binding protein-like II"/>
    <property type="match status" value="1"/>
</dbReference>
<reference evidence="2 3" key="1">
    <citation type="submission" date="2016-08" db="EMBL/GenBank/DDBJ databases">
        <title>Genomes of anaerobic fungi encode conserved fungal cellulosomes for biomass hydrolysis.</title>
        <authorList>
            <consortium name="DOE Joint Genome Institute"/>
            <person name="Haitjema C.H."/>
            <person name="Gilmore S.P."/>
            <person name="Henske J.K."/>
            <person name="Solomon K.V."/>
            <person name="De Groot R."/>
            <person name="Kuo A."/>
            <person name="Mondo S.J."/>
            <person name="Salamov A.A."/>
            <person name="Labutti K."/>
            <person name="Zhao Z."/>
            <person name="Chiniquy J."/>
            <person name="Barry K."/>
            <person name="Brewer H.M."/>
            <person name="Purvine S.O."/>
            <person name="Wright A.T."/>
            <person name="Boxma B."/>
            <person name="Van Alen T."/>
            <person name="Hackstein J.H."/>
            <person name="Baker S.E."/>
            <person name="Grigoriev I.V."/>
            <person name="O'Malley M.A."/>
        </authorList>
    </citation>
    <scope>NUCLEOTIDE SEQUENCE [LARGE SCALE GENOMIC DNA]</scope>
    <source>
        <strain evidence="3">finn</strain>
    </source>
</reference>
<dbReference type="Proteomes" id="UP000193719">
    <property type="component" value="Unassembled WGS sequence"/>
</dbReference>
<gene>
    <name evidence="2" type="ORF">BCR36DRAFT_408727</name>
</gene>
<evidence type="ECO:0000256" key="1">
    <source>
        <dbReference type="SAM" id="Coils"/>
    </source>
</evidence>
<protein>
    <submittedName>
        <fullName evidence="2">Uncharacterized protein</fullName>
    </submittedName>
</protein>
<feature type="coiled-coil region" evidence="1">
    <location>
        <begin position="15"/>
        <end position="42"/>
    </location>
</feature>
<keyword evidence="1" id="KW-0175">Coiled coil</keyword>
<organism evidence="2 3">
    <name type="scientific">Piromyces finnis</name>
    <dbReference type="NCBI Taxonomy" id="1754191"/>
    <lineage>
        <taxon>Eukaryota</taxon>
        <taxon>Fungi</taxon>
        <taxon>Fungi incertae sedis</taxon>
        <taxon>Chytridiomycota</taxon>
        <taxon>Chytridiomycota incertae sedis</taxon>
        <taxon>Neocallimastigomycetes</taxon>
        <taxon>Neocallimastigales</taxon>
        <taxon>Neocallimastigaceae</taxon>
        <taxon>Piromyces</taxon>
    </lineage>
</organism>
<proteinExistence type="predicted"/>
<dbReference type="AlphaFoldDB" id="A0A1Y1VLP6"/>
<dbReference type="EMBL" id="MCFH01000003">
    <property type="protein sequence ID" value="ORX59213.1"/>
    <property type="molecule type" value="Genomic_DNA"/>
</dbReference>
<accession>A0A1Y1VLP6</accession>
<name>A0A1Y1VLP6_9FUNG</name>